<dbReference type="InParanoid" id="D8S1M2"/>
<dbReference type="PANTHER" id="PTHR35727">
    <property type="entry name" value="BNAA05G33520D PROTEIN"/>
    <property type="match status" value="1"/>
</dbReference>
<dbReference type="PANTHER" id="PTHR35727:SF7">
    <property type="entry name" value="S-ADENOSYLMETHIONINE DECARBOXYLASE PROENZYME"/>
    <property type="match status" value="1"/>
</dbReference>
<feature type="compositionally biased region" description="Basic and acidic residues" evidence="1">
    <location>
        <begin position="1"/>
        <end position="15"/>
    </location>
</feature>
<proteinExistence type="predicted"/>
<dbReference type="Gramene" id="EFJ21727">
    <property type="protein sequence ID" value="EFJ21727"/>
    <property type="gene ID" value="SELMODRAFT_106275"/>
</dbReference>
<dbReference type="EMBL" id="GL377598">
    <property type="protein sequence ID" value="EFJ21727.1"/>
    <property type="molecule type" value="Genomic_DNA"/>
</dbReference>
<name>D8S1M2_SELML</name>
<dbReference type="InterPro" id="IPR012511">
    <property type="entry name" value="AdoMetDC_leader"/>
</dbReference>
<evidence type="ECO:0000313" key="2">
    <source>
        <dbReference type="EMBL" id="EFJ21727.1"/>
    </source>
</evidence>
<gene>
    <name evidence="2" type="ORF">SELMODRAFT_106275</name>
</gene>
<dbReference type="eggNOG" id="ENOG502SD5F">
    <property type="taxonomic scope" value="Eukaryota"/>
</dbReference>
<evidence type="ECO:0000313" key="3">
    <source>
        <dbReference type="Proteomes" id="UP000001514"/>
    </source>
</evidence>
<dbReference type="HOGENOM" id="CLU_2562697_0_0_1"/>
<reference evidence="2 3" key="1">
    <citation type="journal article" date="2011" name="Science">
        <title>The Selaginella genome identifies genetic changes associated with the evolution of vascular plants.</title>
        <authorList>
            <person name="Banks J.A."/>
            <person name="Nishiyama T."/>
            <person name="Hasebe M."/>
            <person name="Bowman J.L."/>
            <person name="Gribskov M."/>
            <person name="dePamphilis C."/>
            <person name="Albert V.A."/>
            <person name="Aono N."/>
            <person name="Aoyama T."/>
            <person name="Ambrose B.A."/>
            <person name="Ashton N.W."/>
            <person name="Axtell M.J."/>
            <person name="Barker E."/>
            <person name="Barker M.S."/>
            <person name="Bennetzen J.L."/>
            <person name="Bonawitz N.D."/>
            <person name="Chapple C."/>
            <person name="Cheng C."/>
            <person name="Correa L.G."/>
            <person name="Dacre M."/>
            <person name="DeBarry J."/>
            <person name="Dreyer I."/>
            <person name="Elias M."/>
            <person name="Engstrom E.M."/>
            <person name="Estelle M."/>
            <person name="Feng L."/>
            <person name="Finet C."/>
            <person name="Floyd S.K."/>
            <person name="Frommer W.B."/>
            <person name="Fujita T."/>
            <person name="Gramzow L."/>
            <person name="Gutensohn M."/>
            <person name="Harholt J."/>
            <person name="Hattori M."/>
            <person name="Heyl A."/>
            <person name="Hirai T."/>
            <person name="Hiwatashi Y."/>
            <person name="Ishikawa M."/>
            <person name="Iwata M."/>
            <person name="Karol K.G."/>
            <person name="Koehler B."/>
            <person name="Kolukisaoglu U."/>
            <person name="Kubo M."/>
            <person name="Kurata T."/>
            <person name="Lalonde S."/>
            <person name="Li K."/>
            <person name="Li Y."/>
            <person name="Litt A."/>
            <person name="Lyons E."/>
            <person name="Manning G."/>
            <person name="Maruyama T."/>
            <person name="Michael T.P."/>
            <person name="Mikami K."/>
            <person name="Miyazaki S."/>
            <person name="Morinaga S."/>
            <person name="Murata T."/>
            <person name="Mueller-Roeber B."/>
            <person name="Nelson D.R."/>
            <person name="Obara M."/>
            <person name="Oguri Y."/>
            <person name="Olmstead R.G."/>
            <person name="Onodera N."/>
            <person name="Petersen B.L."/>
            <person name="Pils B."/>
            <person name="Prigge M."/>
            <person name="Rensing S.A."/>
            <person name="Riano-Pachon D.M."/>
            <person name="Roberts A.W."/>
            <person name="Sato Y."/>
            <person name="Scheller H.V."/>
            <person name="Schulz B."/>
            <person name="Schulz C."/>
            <person name="Shakirov E.V."/>
            <person name="Shibagaki N."/>
            <person name="Shinohara N."/>
            <person name="Shippen D.E."/>
            <person name="Soerensen I."/>
            <person name="Sotooka R."/>
            <person name="Sugimoto N."/>
            <person name="Sugita M."/>
            <person name="Sumikawa N."/>
            <person name="Tanurdzic M."/>
            <person name="Theissen G."/>
            <person name="Ulvskov P."/>
            <person name="Wakazuki S."/>
            <person name="Weng J.K."/>
            <person name="Willats W.W."/>
            <person name="Wipf D."/>
            <person name="Wolf P.G."/>
            <person name="Yang L."/>
            <person name="Zimmer A.D."/>
            <person name="Zhu Q."/>
            <person name="Mitros T."/>
            <person name="Hellsten U."/>
            <person name="Loque D."/>
            <person name="Otillar R."/>
            <person name="Salamov A."/>
            <person name="Schmutz J."/>
            <person name="Shapiro H."/>
            <person name="Lindquist E."/>
            <person name="Lucas S."/>
            <person name="Rokhsar D."/>
            <person name="Grigoriev I.V."/>
        </authorList>
    </citation>
    <scope>NUCLEOTIDE SEQUENCE [LARGE SCALE GENOMIC DNA]</scope>
</reference>
<keyword evidence="3" id="KW-1185">Reference proteome</keyword>
<dbReference type="AlphaFoldDB" id="D8S1M2"/>
<feature type="region of interest" description="Disordered" evidence="1">
    <location>
        <begin position="1"/>
        <end position="22"/>
    </location>
</feature>
<dbReference type="STRING" id="88036.D8S1M2"/>
<organism evidence="3">
    <name type="scientific">Selaginella moellendorffii</name>
    <name type="common">Spikemoss</name>
    <dbReference type="NCBI Taxonomy" id="88036"/>
    <lineage>
        <taxon>Eukaryota</taxon>
        <taxon>Viridiplantae</taxon>
        <taxon>Streptophyta</taxon>
        <taxon>Embryophyta</taxon>
        <taxon>Tracheophyta</taxon>
        <taxon>Lycopodiopsida</taxon>
        <taxon>Selaginellales</taxon>
        <taxon>Selaginellaceae</taxon>
        <taxon>Selaginella</taxon>
    </lineage>
</organism>
<dbReference type="KEGG" id="smo:SELMODRAFT_106275"/>
<sequence>MASTRDSSKSKRDSVQYESPLGYKIEDIRPDGDIEKFRCAAYSNVSSFVFFARNASRANSSLLLCSSSENHPDTPQKEEPVE</sequence>
<accession>D8S1M2</accession>
<evidence type="ECO:0000256" key="1">
    <source>
        <dbReference type="SAM" id="MobiDB-lite"/>
    </source>
</evidence>
<protein>
    <submittedName>
        <fullName evidence="2">Uncharacterized protein</fullName>
    </submittedName>
</protein>
<dbReference type="Proteomes" id="UP000001514">
    <property type="component" value="Unassembled WGS sequence"/>
</dbReference>
<dbReference type="Pfam" id="PF08132">
    <property type="entry name" value="AdoMetDC_leader"/>
    <property type="match status" value="1"/>
</dbReference>